<name>A0A392UHK0_9FABA</name>
<evidence type="ECO:0008006" key="4">
    <source>
        <dbReference type="Google" id="ProtNLM"/>
    </source>
</evidence>
<evidence type="ECO:0000256" key="1">
    <source>
        <dbReference type="SAM" id="MobiDB-lite"/>
    </source>
</evidence>
<keyword evidence="3" id="KW-1185">Reference proteome</keyword>
<evidence type="ECO:0000313" key="2">
    <source>
        <dbReference type="EMBL" id="MCI72144.1"/>
    </source>
</evidence>
<reference evidence="2 3" key="1">
    <citation type="journal article" date="2018" name="Front. Plant Sci.">
        <title>Red Clover (Trifolium pratense) and Zigzag Clover (T. medium) - A Picture of Genomic Similarities and Differences.</title>
        <authorList>
            <person name="Dluhosova J."/>
            <person name="Istvanek J."/>
            <person name="Nedelnik J."/>
            <person name="Repkova J."/>
        </authorList>
    </citation>
    <scope>NUCLEOTIDE SEQUENCE [LARGE SCALE GENOMIC DNA]</scope>
    <source>
        <strain evidence="3">cv. 10/8</strain>
        <tissue evidence="2">Leaf</tissue>
    </source>
</reference>
<accession>A0A392UHK0</accession>
<dbReference type="EMBL" id="LXQA010811755">
    <property type="protein sequence ID" value="MCI72144.1"/>
    <property type="molecule type" value="Genomic_DNA"/>
</dbReference>
<comment type="caution">
    <text evidence="2">The sequence shown here is derived from an EMBL/GenBank/DDBJ whole genome shotgun (WGS) entry which is preliminary data.</text>
</comment>
<dbReference type="Proteomes" id="UP000265520">
    <property type="component" value="Unassembled WGS sequence"/>
</dbReference>
<sequence length="79" mass="8795">MKDRHEVLKILKKEVRKRQGSSRVDKPVEVGNQDSAASGSSLASVNKDWEHWVALHGNEKLVNEDERVVGKAIGVEFDG</sequence>
<proteinExistence type="predicted"/>
<dbReference type="AlphaFoldDB" id="A0A392UHK0"/>
<feature type="non-terminal residue" evidence="2">
    <location>
        <position position="79"/>
    </location>
</feature>
<feature type="compositionally biased region" description="Polar residues" evidence="1">
    <location>
        <begin position="32"/>
        <end position="42"/>
    </location>
</feature>
<protein>
    <recommendedName>
        <fullName evidence="4">Endonuclease/exonuclease/phosphatase family protein</fullName>
    </recommendedName>
</protein>
<evidence type="ECO:0000313" key="3">
    <source>
        <dbReference type="Proteomes" id="UP000265520"/>
    </source>
</evidence>
<organism evidence="2 3">
    <name type="scientific">Trifolium medium</name>
    <dbReference type="NCBI Taxonomy" id="97028"/>
    <lineage>
        <taxon>Eukaryota</taxon>
        <taxon>Viridiplantae</taxon>
        <taxon>Streptophyta</taxon>
        <taxon>Embryophyta</taxon>
        <taxon>Tracheophyta</taxon>
        <taxon>Spermatophyta</taxon>
        <taxon>Magnoliopsida</taxon>
        <taxon>eudicotyledons</taxon>
        <taxon>Gunneridae</taxon>
        <taxon>Pentapetalae</taxon>
        <taxon>rosids</taxon>
        <taxon>fabids</taxon>
        <taxon>Fabales</taxon>
        <taxon>Fabaceae</taxon>
        <taxon>Papilionoideae</taxon>
        <taxon>50 kb inversion clade</taxon>
        <taxon>NPAAA clade</taxon>
        <taxon>Hologalegina</taxon>
        <taxon>IRL clade</taxon>
        <taxon>Trifolieae</taxon>
        <taxon>Trifolium</taxon>
    </lineage>
</organism>
<feature type="region of interest" description="Disordered" evidence="1">
    <location>
        <begin position="17"/>
        <end position="42"/>
    </location>
</feature>